<dbReference type="SUPFAM" id="SSF46689">
    <property type="entry name" value="Homeodomain-like"/>
    <property type="match status" value="1"/>
</dbReference>
<gene>
    <name evidence="3" type="ORF">Egran_01939</name>
</gene>
<evidence type="ECO:0000313" key="4">
    <source>
        <dbReference type="Proteomes" id="UP000243515"/>
    </source>
</evidence>
<dbReference type="Proteomes" id="UP000243515">
    <property type="component" value="Unassembled WGS sequence"/>
</dbReference>
<dbReference type="InterPro" id="IPR001005">
    <property type="entry name" value="SANT/Myb"/>
</dbReference>
<accession>A0A232M1L0</accession>
<dbReference type="AlphaFoldDB" id="A0A232M1L0"/>
<evidence type="ECO:0000313" key="3">
    <source>
        <dbReference type="EMBL" id="OXV10300.1"/>
    </source>
</evidence>
<protein>
    <recommendedName>
        <fullName evidence="2">Myb-like domain-containing protein</fullName>
    </recommendedName>
</protein>
<proteinExistence type="predicted"/>
<reference evidence="3 4" key="1">
    <citation type="journal article" date="2015" name="Environ. Microbiol.">
        <title>Metagenome sequence of Elaphomyces granulatus from sporocarp tissue reveals Ascomycota ectomycorrhizal fingerprints of genome expansion and a Proteobacteria-rich microbiome.</title>
        <authorList>
            <person name="Quandt C.A."/>
            <person name="Kohler A."/>
            <person name="Hesse C.N."/>
            <person name="Sharpton T.J."/>
            <person name="Martin F."/>
            <person name="Spatafora J.W."/>
        </authorList>
    </citation>
    <scope>NUCLEOTIDE SEQUENCE [LARGE SCALE GENOMIC DNA]</scope>
    <source>
        <strain evidence="3 4">OSC145934</strain>
    </source>
</reference>
<evidence type="ECO:0000256" key="1">
    <source>
        <dbReference type="SAM" id="MobiDB-lite"/>
    </source>
</evidence>
<organism evidence="3 4">
    <name type="scientific">Elaphomyces granulatus</name>
    <dbReference type="NCBI Taxonomy" id="519963"/>
    <lineage>
        <taxon>Eukaryota</taxon>
        <taxon>Fungi</taxon>
        <taxon>Dikarya</taxon>
        <taxon>Ascomycota</taxon>
        <taxon>Pezizomycotina</taxon>
        <taxon>Eurotiomycetes</taxon>
        <taxon>Eurotiomycetidae</taxon>
        <taxon>Eurotiales</taxon>
        <taxon>Elaphomycetaceae</taxon>
        <taxon>Elaphomyces</taxon>
    </lineage>
</organism>
<comment type="caution">
    <text evidence="3">The sequence shown here is derived from an EMBL/GenBank/DDBJ whole genome shotgun (WGS) entry which is preliminary data.</text>
</comment>
<keyword evidence="4" id="KW-1185">Reference proteome</keyword>
<dbReference type="Pfam" id="PF13921">
    <property type="entry name" value="Myb_DNA-bind_6"/>
    <property type="match status" value="1"/>
</dbReference>
<dbReference type="CDD" id="cd00167">
    <property type="entry name" value="SANT"/>
    <property type="match status" value="1"/>
</dbReference>
<dbReference type="PROSITE" id="PS50090">
    <property type="entry name" value="MYB_LIKE"/>
    <property type="match status" value="1"/>
</dbReference>
<sequence>MKHIYLPSCRSRRYQGVRYQGSHSLTAAKPKCSVSDNWNRVVKPSNSSGMRPRNLDNSYVLTLNPISSITMPLSVGTNYHNQLPVPSSLDTPVASSHPAVSWLSQDDDILFTARSQGHGWGQIQRQHFPSKTPNACRKRYERLIAKKRGTEWDQERLDRLRMRYRELRERTWKPLADATGERWQDVEKACFERGLKFLLSTSRSSRAEAVERKDVVAPEDSGNSHHHSRNSGTQAGKITVLAVNDLLT</sequence>
<dbReference type="OrthoDB" id="4151352at2759"/>
<dbReference type="InterPro" id="IPR009057">
    <property type="entry name" value="Homeodomain-like_sf"/>
</dbReference>
<evidence type="ECO:0000259" key="2">
    <source>
        <dbReference type="PROSITE" id="PS50090"/>
    </source>
</evidence>
<feature type="domain" description="Myb-like" evidence="2">
    <location>
        <begin position="101"/>
        <end position="144"/>
    </location>
</feature>
<dbReference type="EMBL" id="NPHW01003008">
    <property type="protein sequence ID" value="OXV10300.1"/>
    <property type="molecule type" value="Genomic_DNA"/>
</dbReference>
<name>A0A232M1L0_9EURO</name>
<feature type="region of interest" description="Disordered" evidence="1">
    <location>
        <begin position="208"/>
        <end position="235"/>
    </location>
</feature>